<reference evidence="1 2" key="1">
    <citation type="submission" date="2018-03" db="EMBL/GenBank/DDBJ databases">
        <title>Genomic Encyclopedia of Type Strains, Phase III (KMG-III): the genomes of soil and plant-associated and newly described type strains.</title>
        <authorList>
            <person name="Whitman W."/>
        </authorList>
    </citation>
    <scope>NUCLEOTIDE SEQUENCE [LARGE SCALE GENOMIC DNA]</scope>
    <source>
        <strain evidence="1 2">CGMCC 4.7104</strain>
    </source>
</reference>
<keyword evidence="2" id="KW-1185">Reference proteome</keyword>
<evidence type="ECO:0000313" key="2">
    <source>
        <dbReference type="Proteomes" id="UP000238312"/>
    </source>
</evidence>
<dbReference type="Proteomes" id="UP000238312">
    <property type="component" value="Unassembled WGS sequence"/>
</dbReference>
<gene>
    <name evidence="1" type="ORF">B0I32_10736</name>
</gene>
<dbReference type="RefSeq" id="WP_106240293.1">
    <property type="nucleotide sequence ID" value="NZ_PVNG01000007.1"/>
</dbReference>
<comment type="caution">
    <text evidence="1">The sequence shown here is derived from an EMBL/GenBank/DDBJ whole genome shotgun (WGS) entry which is preliminary data.</text>
</comment>
<dbReference type="AlphaFoldDB" id="A0A2T0N0D3"/>
<evidence type="ECO:0000313" key="1">
    <source>
        <dbReference type="EMBL" id="PRX65276.1"/>
    </source>
</evidence>
<proteinExistence type="predicted"/>
<accession>A0A2T0N0D3</accession>
<protein>
    <submittedName>
        <fullName evidence="1">Uncharacterized protein</fullName>
    </submittedName>
</protein>
<dbReference type="EMBL" id="PVNG01000007">
    <property type="protein sequence ID" value="PRX65276.1"/>
    <property type="molecule type" value="Genomic_DNA"/>
</dbReference>
<name>A0A2T0N0D3_9ACTN</name>
<organism evidence="1 2">
    <name type="scientific">Nonomuraea fuscirosea</name>
    <dbReference type="NCBI Taxonomy" id="1291556"/>
    <lineage>
        <taxon>Bacteria</taxon>
        <taxon>Bacillati</taxon>
        <taxon>Actinomycetota</taxon>
        <taxon>Actinomycetes</taxon>
        <taxon>Streptosporangiales</taxon>
        <taxon>Streptosporangiaceae</taxon>
        <taxon>Nonomuraea</taxon>
    </lineage>
</organism>
<sequence length="64" mass="6964">MLDFRIEAGRGVRFLLDDHAVIFVHVGVAEVVAGELCQCLARDGQALQSFLDRGQLCPQVLGLP</sequence>